<feature type="compositionally biased region" description="Basic and acidic residues" evidence="1">
    <location>
        <begin position="66"/>
        <end position="76"/>
    </location>
</feature>
<feature type="compositionally biased region" description="Polar residues" evidence="1">
    <location>
        <begin position="1"/>
        <end position="11"/>
    </location>
</feature>
<organism evidence="2 3">
    <name type="scientific">Cochliobolus sativus</name>
    <name type="common">Common root rot and spot blotch fungus</name>
    <name type="synonym">Bipolaris sorokiniana</name>
    <dbReference type="NCBI Taxonomy" id="45130"/>
    <lineage>
        <taxon>Eukaryota</taxon>
        <taxon>Fungi</taxon>
        <taxon>Dikarya</taxon>
        <taxon>Ascomycota</taxon>
        <taxon>Pezizomycotina</taxon>
        <taxon>Dothideomycetes</taxon>
        <taxon>Pleosporomycetidae</taxon>
        <taxon>Pleosporales</taxon>
        <taxon>Pleosporineae</taxon>
        <taxon>Pleosporaceae</taxon>
        <taxon>Bipolaris</taxon>
    </lineage>
</organism>
<feature type="compositionally biased region" description="Gly residues" evidence="1">
    <location>
        <begin position="186"/>
        <end position="198"/>
    </location>
</feature>
<accession>A0A8H6DQL9</accession>
<feature type="compositionally biased region" description="Low complexity" evidence="1">
    <location>
        <begin position="56"/>
        <end position="65"/>
    </location>
</feature>
<evidence type="ECO:0000313" key="2">
    <source>
        <dbReference type="EMBL" id="KAF5844382.1"/>
    </source>
</evidence>
<feature type="region of interest" description="Disordered" evidence="1">
    <location>
        <begin position="1"/>
        <end position="158"/>
    </location>
</feature>
<sequence length="356" mass="36608">MPRNGDGSSDNGPIEGHEILHGTTGDDSLQHTKHVAPMPEGEKGDTLPGLSGGGTATQTSTSTSHSDSKKRQEPHHASPSPTSHIQQKHSKLDTDEAGIAGATSHAEAVHAREQRAKDAVGSEDVGSGAGGHADVEMLHGKATLDEQEQKSEKGQVGACDAELLQRKKAEKFGGVNLQDDEEADGGKNGTSGVNGGSGRHAVDRETETDGGPVGHADGTKGKTEESFGTHNNGETQGKSKEHGHDVVHEADLLQRKKAEKFGGVNLGDDEADGSSVGKSKAHGSTHGGSSADSGAVGHADTKDHNGDHAGAETHSKGNGHTSEGKKKDHGLDLASDADLLQRKKAEKFGGVNLGDD</sequence>
<protein>
    <submittedName>
        <fullName evidence="2">Uncharacterized protein</fullName>
    </submittedName>
</protein>
<feature type="compositionally biased region" description="Basic and acidic residues" evidence="1">
    <location>
        <begin position="322"/>
        <end position="331"/>
    </location>
</feature>
<feature type="compositionally biased region" description="Basic and acidic residues" evidence="1">
    <location>
        <begin position="107"/>
        <end position="120"/>
    </location>
</feature>
<dbReference type="Proteomes" id="UP000624244">
    <property type="component" value="Unassembled WGS sequence"/>
</dbReference>
<dbReference type="EMBL" id="WNKQ01000023">
    <property type="protein sequence ID" value="KAF5844382.1"/>
    <property type="molecule type" value="Genomic_DNA"/>
</dbReference>
<feature type="compositionally biased region" description="Basic and acidic residues" evidence="1">
    <location>
        <begin position="133"/>
        <end position="153"/>
    </location>
</feature>
<feature type="compositionally biased region" description="Basic and acidic residues" evidence="1">
    <location>
        <begin position="217"/>
        <end position="227"/>
    </location>
</feature>
<dbReference type="AlphaFoldDB" id="A0A8H6DQL9"/>
<name>A0A8H6DQL9_COCSA</name>
<comment type="caution">
    <text evidence="2">The sequence shown here is derived from an EMBL/GenBank/DDBJ whole genome shotgun (WGS) entry which is preliminary data.</text>
</comment>
<evidence type="ECO:0000313" key="3">
    <source>
        <dbReference type="Proteomes" id="UP000624244"/>
    </source>
</evidence>
<feature type="compositionally biased region" description="Basic and acidic residues" evidence="1">
    <location>
        <begin position="237"/>
        <end position="260"/>
    </location>
</feature>
<feature type="compositionally biased region" description="Basic and acidic residues" evidence="1">
    <location>
        <begin position="299"/>
        <end position="315"/>
    </location>
</feature>
<proteinExistence type="predicted"/>
<reference evidence="2" key="1">
    <citation type="submission" date="2019-11" db="EMBL/GenBank/DDBJ databases">
        <title>Bipolaris sorokiniana Genome sequencing.</title>
        <authorList>
            <person name="Wang H."/>
        </authorList>
    </citation>
    <scope>NUCLEOTIDE SEQUENCE</scope>
</reference>
<evidence type="ECO:0000256" key="1">
    <source>
        <dbReference type="SAM" id="MobiDB-lite"/>
    </source>
</evidence>
<gene>
    <name evidence="2" type="ORF">GGP41_001403</name>
</gene>
<feature type="region of interest" description="Disordered" evidence="1">
    <location>
        <begin position="172"/>
        <end position="335"/>
    </location>
</feature>